<evidence type="ECO:0000256" key="1">
    <source>
        <dbReference type="SAM" id="MobiDB-lite"/>
    </source>
</evidence>
<feature type="region of interest" description="Disordered" evidence="1">
    <location>
        <begin position="1"/>
        <end position="52"/>
    </location>
</feature>
<dbReference type="PANTHER" id="PTHR28136:SF1">
    <property type="entry name" value="NUCLEUS EXPORT PROTEIN BRL1"/>
    <property type="match status" value="1"/>
</dbReference>
<dbReference type="InterPro" id="IPR018767">
    <property type="entry name" value="Brl1/Brr6_dom"/>
</dbReference>
<name>A0ABQ8FE90_9FUNG</name>
<feature type="region of interest" description="Disordered" evidence="1">
    <location>
        <begin position="227"/>
        <end position="268"/>
    </location>
</feature>
<feature type="domain" description="Brl1/Brr6" evidence="3">
    <location>
        <begin position="287"/>
        <end position="420"/>
    </location>
</feature>
<feature type="region of interest" description="Disordered" evidence="1">
    <location>
        <begin position="157"/>
        <end position="191"/>
    </location>
</feature>
<keyword evidence="2" id="KW-0472">Membrane</keyword>
<feature type="region of interest" description="Disordered" evidence="1">
    <location>
        <begin position="73"/>
        <end position="95"/>
    </location>
</feature>
<organism evidence="4 5">
    <name type="scientific">Batrachochytrium salamandrivorans</name>
    <dbReference type="NCBI Taxonomy" id="1357716"/>
    <lineage>
        <taxon>Eukaryota</taxon>
        <taxon>Fungi</taxon>
        <taxon>Fungi incertae sedis</taxon>
        <taxon>Chytridiomycota</taxon>
        <taxon>Chytridiomycota incertae sedis</taxon>
        <taxon>Chytridiomycetes</taxon>
        <taxon>Rhizophydiales</taxon>
        <taxon>Rhizophydiales incertae sedis</taxon>
        <taxon>Batrachochytrium</taxon>
    </lineage>
</organism>
<feature type="compositionally biased region" description="Polar residues" evidence="1">
    <location>
        <begin position="1"/>
        <end position="13"/>
    </location>
</feature>
<accession>A0ABQ8FE90</accession>
<evidence type="ECO:0000256" key="2">
    <source>
        <dbReference type="SAM" id="Phobius"/>
    </source>
</evidence>
<feature type="transmembrane region" description="Helical" evidence="2">
    <location>
        <begin position="398"/>
        <end position="419"/>
    </location>
</feature>
<protein>
    <recommendedName>
        <fullName evidence="3">Brl1/Brr6 domain-containing protein</fullName>
    </recommendedName>
</protein>
<dbReference type="PANTHER" id="PTHR28136">
    <property type="entry name" value="NUCLEUS EXPORT PROTEIN BRR6"/>
    <property type="match status" value="1"/>
</dbReference>
<sequence length="485" mass="54185">MATNAHSPVSDLSPSGRRTKGQEWPSTRIRPSSLQASRGTESPMDFEMASDLAPDERSPWLLAVAMLTTPTKKKQLNQSPFQSPLPPSHSALSTVHPTTFSKPATRGGLGAASYIQPISAPFLPSQFGSTSFGQTRAGDLFSSTGISSTKDIFQFGMSSPTQKQQQQQQQQQHYQSHLHRKQSPIKKQPISSISQSLIKTAKPHDGALPPHRIKTFEIPANGFSPKKCDPMILDNRDIKPRGRKRKKTGEPLLSNENSVDNHSEYNSKSISPVRGPSYHYMHLPYLITGYIQVAFTFFIVCIVAYILVQLIASVRHDLQMKADEFSQEMTQQIAMCTKSYYENRCMPGQRVPAVYKVCNEWEACMSRDPRDVGRLKVGAETLAEILNKLVDPLSYKTMIFGALTLFGTLLFTSSAFSFVRRRSADPSATEIHHHHHPIQHQYTPPGHKTNAYSMALATNDSTNYLGMDQLRLRSGSTSRRHDRII</sequence>
<dbReference type="Proteomes" id="UP001648503">
    <property type="component" value="Unassembled WGS sequence"/>
</dbReference>
<dbReference type="InterPro" id="IPR040202">
    <property type="entry name" value="Brl1/Brr6"/>
</dbReference>
<feature type="compositionally biased region" description="Low complexity" evidence="1">
    <location>
        <begin position="162"/>
        <end position="172"/>
    </location>
</feature>
<feature type="compositionally biased region" description="Basic and acidic residues" evidence="1">
    <location>
        <begin position="227"/>
        <end position="240"/>
    </location>
</feature>
<reference evidence="4 5" key="1">
    <citation type="submission" date="2021-02" db="EMBL/GenBank/DDBJ databases">
        <title>Variation within the Batrachochytrium salamandrivorans European outbreak.</title>
        <authorList>
            <person name="Kelly M."/>
            <person name="Pasmans F."/>
            <person name="Shea T.P."/>
            <person name="Munoz J.F."/>
            <person name="Carranza S."/>
            <person name="Cuomo C.A."/>
            <person name="Martel A."/>
        </authorList>
    </citation>
    <scope>NUCLEOTIDE SEQUENCE [LARGE SCALE GENOMIC DNA]</scope>
    <source>
        <strain evidence="4 5">AMFP18/2</strain>
    </source>
</reference>
<dbReference type="Pfam" id="PF10104">
    <property type="entry name" value="Brr6_like_C_C"/>
    <property type="match status" value="1"/>
</dbReference>
<keyword evidence="5" id="KW-1185">Reference proteome</keyword>
<feature type="transmembrane region" description="Helical" evidence="2">
    <location>
        <begin position="283"/>
        <end position="308"/>
    </location>
</feature>
<feature type="compositionally biased region" description="Polar residues" evidence="1">
    <location>
        <begin position="29"/>
        <end position="40"/>
    </location>
</feature>
<gene>
    <name evidence="4" type="ORF">BASA50_004884</name>
</gene>
<proteinExistence type="predicted"/>
<comment type="caution">
    <text evidence="4">The sequence shown here is derived from an EMBL/GenBank/DDBJ whole genome shotgun (WGS) entry which is preliminary data.</text>
</comment>
<dbReference type="SMART" id="SM01042">
    <property type="entry name" value="Brr6_like_C_C"/>
    <property type="match status" value="1"/>
</dbReference>
<evidence type="ECO:0000313" key="4">
    <source>
        <dbReference type="EMBL" id="KAH6596816.1"/>
    </source>
</evidence>
<dbReference type="EMBL" id="JAFCIX010000183">
    <property type="protein sequence ID" value="KAH6596816.1"/>
    <property type="molecule type" value="Genomic_DNA"/>
</dbReference>
<evidence type="ECO:0000313" key="5">
    <source>
        <dbReference type="Proteomes" id="UP001648503"/>
    </source>
</evidence>
<evidence type="ECO:0000259" key="3">
    <source>
        <dbReference type="SMART" id="SM01042"/>
    </source>
</evidence>
<keyword evidence="2" id="KW-0812">Transmembrane</keyword>
<keyword evidence="2" id="KW-1133">Transmembrane helix</keyword>